<dbReference type="OrthoDB" id="9805974at2"/>
<dbReference type="Gene3D" id="1.10.3720.10">
    <property type="entry name" value="MetI-like"/>
    <property type="match status" value="1"/>
</dbReference>
<reference evidence="10 11" key="1">
    <citation type="journal article" date="2014" name="Int. J. Syst. Evol. Microbiol.">
        <title>Brachybacterium ginsengisoli sp. nov., isolated from soil of a ginseng field.</title>
        <authorList>
            <person name="Hoang V.A."/>
            <person name="Kim Y.J."/>
            <person name="Nguyen N.L."/>
            <person name="Yang D.C."/>
        </authorList>
    </citation>
    <scope>NUCLEOTIDE SEQUENCE [LARGE SCALE GENOMIC DNA]</scope>
    <source>
        <strain evidence="10 11">DCY80</strain>
    </source>
</reference>
<protein>
    <submittedName>
        <fullName evidence="10">Sugar ABC transporter permease</fullName>
    </submittedName>
</protein>
<dbReference type="Pfam" id="PF00528">
    <property type="entry name" value="BPD_transp_1"/>
    <property type="match status" value="1"/>
</dbReference>
<feature type="transmembrane region" description="Helical" evidence="7">
    <location>
        <begin position="95"/>
        <end position="121"/>
    </location>
</feature>
<feature type="transmembrane region" description="Helical" evidence="7">
    <location>
        <begin position="236"/>
        <end position="256"/>
    </location>
</feature>
<evidence type="ECO:0000259" key="9">
    <source>
        <dbReference type="PROSITE" id="PS50928"/>
    </source>
</evidence>
<keyword evidence="6 7" id="KW-0472">Membrane</keyword>
<dbReference type="GO" id="GO:0055085">
    <property type="term" value="P:transmembrane transport"/>
    <property type="evidence" value="ECO:0007669"/>
    <property type="project" value="InterPro"/>
</dbReference>
<comment type="similarity">
    <text evidence="7">Belongs to the binding-protein-dependent transport system permease family.</text>
</comment>
<gene>
    <name evidence="10" type="ORF">CFK41_14170</name>
</gene>
<dbReference type="EMBL" id="CP023564">
    <property type="protein sequence ID" value="ATG55795.1"/>
    <property type="molecule type" value="Genomic_DNA"/>
</dbReference>
<feature type="transmembrane region" description="Helical" evidence="7">
    <location>
        <begin position="196"/>
        <end position="215"/>
    </location>
</feature>
<dbReference type="AlphaFoldDB" id="A0A291H017"/>
<organism evidence="10 11">
    <name type="scientific">Brachybacterium ginsengisoli</name>
    <dbReference type="NCBI Taxonomy" id="1331682"/>
    <lineage>
        <taxon>Bacteria</taxon>
        <taxon>Bacillati</taxon>
        <taxon>Actinomycetota</taxon>
        <taxon>Actinomycetes</taxon>
        <taxon>Micrococcales</taxon>
        <taxon>Dermabacteraceae</taxon>
        <taxon>Brachybacterium</taxon>
    </lineage>
</organism>
<feature type="transmembrane region" description="Helical" evidence="7">
    <location>
        <begin position="133"/>
        <end position="153"/>
    </location>
</feature>
<dbReference type="Proteomes" id="UP000217889">
    <property type="component" value="Chromosome"/>
</dbReference>
<keyword evidence="4 7" id="KW-0812">Transmembrane</keyword>
<dbReference type="GO" id="GO:0005886">
    <property type="term" value="C:plasma membrane"/>
    <property type="evidence" value="ECO:0007669"/>
    <property type="project" value="UniProtKB-SubCell"/>
</dbReference>
<dbReference type="RefSeq" id="WP_096800255.1">
    <property type="nucleotide sequence ID" value="NZ_CP023564.1"/>
</dbReference>
<evidence type="ECO:0000256" key="1">
    <source>
        <dbReference type="ARBA" id="ARBA00004651"/>
    </source>
</evidence>
<dbReference type="InterPro" id="IPR035906">
    <property type="entry name" value="MetI-like_sf"/>
</dbReference>
<keyword evidence="2 7" id="KW-0813">Transport</keyword>
<feature type="region of interest" description="Disordered" evidence="8">
    <location>
        <begin position="1"/>
        <end position="26"/>
    </location>
</feature>
<evidence type="ECO:0000256" key="3">
    <source>
        <dbReference type="ARBA" id="ARBA00022475"/>
    </source>
</evidence>
<feature type="transmembrane region" description="Helical" evidence="7">
    <location>
        <begin position="288"/>
        <end position="312"/>
    </location>
</feature>
<dbReference type="InterPro" id="IPR000515">
    <property type="entry name" value="MetI-like"/>
</dbReference>
<keyword evidence="11" id="KW-1185">Reference proteome</keyword>
<evidence type="ECO:0000313" key="11">
    <source>
        <dbReference type="Proteomes" id="UP000217889"/>
    </source>
</evidence>
<keyword evidence="3" id="KW-1003">Cell membrane</keyword>
<accession>A0A291H017</accession>
<evidence type="ECO:0000256" key="5">
    <source>
        <dbReference type="ARBA" id="ARBA00022989"/>
    </source>
</evidence>
<name>A0A291H017_9MICO</name>
<dbReference type="InterPro" id="IPR051393">
    <property type="entry name" value="ABC_transporter_permease"/>
</dbReference>
<keyword evidence="5 7" id="KW-1133">Transmembrane helix</keyword>
<dbReference type="KEGG" id="bgg:CFK41_14170"/>
<sequence>MSTVLDDRAPTGAARTEVDAPVPPRRRRRSARSGRWITPWLFLAPALILFVYFKFIPMGQAVVMSFLDVRPYLGNTAVGWDNYRTLLTDGEFFRAAGHTVVIAVAQISGAMVLGFALALLLEGQARRIWFVRSAAFLPVVVPTAVIAEVWRIIYHPTSDGLANSILGLFLIEPSAWINSPDTSMLSVILVGIWRDAPYNMIIIIAGLVGVDRSLYESASLDGAGIIGRIRHVTLPALRPVLAILFTLAAIRAMRIFTEVFLLTNGGPNGSTEVLMTLIYRLGFEQIELGVAAAGSVILLLATIVLTLAVRLVSRRIQS</sequence>
<feature type="domain" description="ABC transmembrane type-1" evidence="9">
    <location>
        <begin position="96"/>
        <end position="309"/>
    </location>
</feature>
<proteinExistence type="inferred from homology"/>
<feature type="transmembrane region" description="Helical" evidence="7">
    <location>
        <begin position="36"/>
        <end position="56"/>
    </location>
</feature>
<evidence type="ECO:0000313" key="10">
    <source>
        <dbReference type="EMBL" id="ATG55795.1"/>
    </source>
</evidence>
<evidence type="ECO:0000256" key="4">
    <source>
        <dbReference type="ARBA" id="ARBA00022692"/>
    </source>
</evidence>
<comment type="subcellular location">
    <subcellularLocation>
        <location evidence="1 7">Cell membrane</location>
        <topology evidence="1 7">Multi-pass membrane protein</topology>
    </subcellularLocation>
</comment>
<dbReference type="PROSITE" id="PS50928">
    <property type="entry name" value="ABC_TM1"/>
    <property type="match status" value="1"/>
</dbReference>
<dbReference type="SUPFAM" id="SSF161098">
    <property type="entry name" value="MetI-like"/>
    <property type="match status" value="1"/>
</dbReference>
<evidence type="ECO:0000256" key="2">
    <source>
        <dbReference type="ARBA" id="ARBA00022448"/>
    </source>
</evidence>
<evidence type="ECO:0000256" key="8">
    <source>
        <dbReference type="SAM" id="MobiDB-lite"/>
    </source>
</evidence>
<dbReference type="CDD" id="cd06261">
    <property type="entry name" value="TM_PBP2"/>
    <property type="match status" value="1"/>
</dbReference>
<evidence type="ECO:0000256" key="6">
    <source>
        <dbReference type="ARBA" id="ARBA00023136"/>
    </source>
</evidence>
<evidence type="ECO:0000256" key="7">
    <source>
        <dbReference type="RuleBase" id="RU363032"/>
    </source>
</evidence>
<dbReference type="PANTHER" id="PTHR30193:SF37">
    <property type="entry name" value="INNER MEMBRANE ABC TRANSPORTER PERMEASE PROTEIN YCJO"/>
    <property type="match status" value="1"/>
</dbReference>
<dbReference type="PANTHER" id="PTHR30193">
    <property type="entry name" value="ABC TRANSPORTER PERMEASE PROTEIN"/>
    <property type="match status" value="1"/>
</dbReference>